<evidence type="ECO:0000256" key="1">
    <source>
        <dbReference type="ARBA" id="ARBA00007100"/>
    </source>
</evidence>
<evidence type="ECO:0000313" key="3">
    <source>
        <dbReference type="EMBL" id="QXM26258.1"/>
    </source>
</evidence>
<dbReference type="Proteomes" id="UP000694001">
    <property type="component" value="Chromosome"/>
</dbReference>
<name>A0A975YL73_9PROT</name>
<dbReference type="Pfam" id="PF13369">
    <property type="entry name" value="Transglut_core2"/>
    <property type="match status" value="1"/>
</dbReference>
<gene>
    <name evidence="3" type="ORF">KO353_07950</name>
</gene>
<reference evidence="3" key="1">
    <citation type="submission" date="2021-06" db="EMBL/GenBank/DDBJ databases">
        <title>Elioraea tepida, sp. nov., a moderately thermophilic aerobic anoxygenic phototrophic bacterium isolated from an alkaline siliceous hot spring mat community in Yellowstone National Park, WY, USA.</title>
        <authorList>
            <person name="Saini M.K."/>
            <person name="Yoshida S."/>
            <person name="Sebastian A."/>
            <person name="Hirose S."/>
            <person name="Hara E."/>
            <person name="Tamaki H."/>
            <person name="Soulier N.T."/>
            <person name="Albert I."/>
            <person name="Hanada S."/>
            <person name="Bryant D.A."/>
            <person name="Tank M."/>
        </authorList>
    </citation>
    <scope>NUCLEOTIDE SEQUENCE</scope>
    <source>
        <strain evidence="3">MS-P2</strain>
    </source>
</reference>
<evidence type="ECO:0000313" key="4">
    <source>
        <dbReference type="Proteomes" id="UP000694001"/>
    </source>
</evidence>
<accession>A0A975YL73</accession>
<proteinExistence type="inferred from homology"/>
<keyword evidence="4" id="KW-1185">Reference proteome</keyword>
<sequence length="271" mass="29021">MKARSRAALEALGALPDERIDLAEAALAFARIDLPEEDPEPVVRHIALLAREAGVLPRAGPAESARALRDLLAVRHGYRGDSETYDDPANANLIRVVARRRGLPVALGILWLKAAEAAGVEAWGIDFPGHFLLGVGGAGAGQGFVVVDVFDAGALRTEEELARMLGSFLGPGTLLGPEHLRRMTRRQVLLRLQNNLRLRRAAAGDLEGALTAAEDMLRVAPEAGSLWREAALLAEALERPRTALAAWERAAALTGEDEAVAALARLRVRLN</sequence>
<feature type="domain" description="Protein SirB1 N-terminal" evidence="2">
    <location>
        <begin position="50"/>
        <end position="193"/>
    </location>
</feature>
<dbReference type="PANTHER" id="PTHR31350">
    <property type="entry name" value="SI:DKEY-261L7.2"/>
    <property type="match status" value="1"/>
</dbReference>
<dbReference type="InterPro" id="IPR032698">
    <property type="entry name" value="SirB1_N"/>
</dbReference>
<dbReference type="EMBL" id="CP076448">
    <property type="protein sequence ID" value="QXM26258.1"/>
    <property type="molecule type" value="Genomic_DNA"/>
</dbReference>
<dbReference type="AlphaFoldDB" id="A0A975YL73"/>
<evidence type="ECO:0000259" key="2">
    <source>
        <dbReference type="Pfam" id="PF13369"/>
    </source>
</evidence>
<comment type="similarity">
    <text evidence="1">Belongs to the UPF0162 family.</text>
</comment>
<dbReference type="PANTHER" id="PTHR31350:SF21">
    <property type="entry name" value="F-BOX ONLY PROTEIN 21"/>
    <property type="match status" value="1"/>
</dbReference>
<dbReference type="KEGG" id="elio:KO353_07950"/>
<organism evidence="3 4">
    <name type="scientific">Elioraea tepida</name>
    <dbReference type="NCBI Taxonomy" id="2843330"/>
    <lineage>
        <taxon>Bacteria</taxon>
        <taxon>Pseudomonadati</taxon>
        <taxon>Pseudomonadota</taxon>
        <taxon>Alphaproteobacteria</taxon>
        <taxon>Acetobacterales</taxon>
        <taxon>Elioraeaceae</taxon>
        <taxon>Elioraea</taxon>
    </lineage>
</organism>
<protein>
    <submittedName>
        <fullName evidence="3">Transglutaminase-like domain-containing protein</fullName>
    </submittedName>
</protein>